<organism evidence="2 3">
    <name type="scientific">Plectus sambesii</name>
    <dbReference type="NCBI Taxonomy" id="2011161"/>
    <lineage>
        <taxon>Eukaryota</taxon>
        <taxon>Metazoa</taxon>
        <taxon>Ecdysozoa</taxon>
        <taxon>Nematoda</taxon>
        <taxon>Chromadorea</taxon>
        <taxon>Plectida</taxon>
        <taxon>Plectina</taxon>
        <taxon>Plectoidea</taxon>
        <taxon>Plectidae</taxon>
        <taxon>Plectus</taxon>
    </lineage>
</organism>
<evidence type="ECO:0000313" key="3">
    <source>
        <dbReference type="WBParaSite" id="PSAMB.scaffold1420size31717.g13021.t1"/>
    </source>
</evidence>
<evidence type="ECO:0000313" key="2">
    <source>
        <dbReference type="Proteomes" id="UP000887566"/>
    </source>
</evidence>
<accession>A0A914V0M2</accession>
<proteinExistence type="predicted"/>
<dbReference type="WBParaSite" id="PSAMB.scaffold1420size31717.g13021.t1">
    <property type="protein sequence ID" value="PSAMB.scaffold1420size31717.g13021.t1"/>
    <property type="gene ID" value="PSAMB.scaffold1420size31717.g13021"/>
</dbReference>
<feature type="region of interest" description="Disordered" evidence="1">
    <location>
        <begin position="1"/>
        <end position="30"/>
    </location>
</feature>
<protein>
    <submittedName>
        <fullName evidence="3">Uncharacterized protein</fullName>
    </submittedName>
</protein>
<keyword evidence="2" id="KW-1185">Reference proteome</keyword>
<reference evidence="3" key="1">
    <citation type="submission" date="2022-11" db="UniProtKB">
        <authorList>
            <consortium name="WormBaseParasite"/>
        </authorList>
    </citation>
    <scope>IDENTIFICATION</scope>
</reference>
<feature type="compositionally biased region" description="Basic and acidic residues" evidence="1">
    <location>
        <begin position="12"/>
        <end position="23"/>
    </location>
</feature>
<name>A0A914V0M2_9BILA</name>
<dbReference type="AlphaFoldDB" id="A0A914V0M2"/>
<sequence length="118" mass="12716">MAHQNVASADELEQKRSEGDRRSMSVCNQRTDDRPVLISCNQPLPKSTLAAGAVHECRQQRAVDANYLPCVASERKSARAHAIDAGSGARTVARPSRCHTVIVSTSVAPPAAVRRREG</sequence>
<dbReference type="Proteomes" id="UP000887566">
    <property type="component" value="Unplaced"/>
</dbReference>
<evidence type="ECO:0000256" key="1">
    <source>
        <dbReference type="SAM" id="MobiDB-lite"/>
    </source>
</evidence>